<reference evidence="2" key="1">
    <citation type="journal article" date="2019" name="Int. J. Syst. Evol. Microbiol.">
        <title>The Global Catalogue of Microorganisms (GCM) 10K type strain sequencing project: providing services to taxonomists for standard genome sequencing and annotation.</title>
        <authorList>
            <consortium name="The Broad Institute Genomics Platform"/>
            <consortium name="The Broad Institute Genome Sequencing Center for Infectious Disease"/>
            <person name="Wu L."/>
            <person name="Ma J."/>
        </authorList>
    </citation>
    <scope>NUCLEOTIDE SEQUENCE [LARGE SCALE GENOMIC DNA]</scope>
    <source>
        <strain evidence="2">CCUG 60022</strain>
    </source>
</reference>
<organism evidence="1 2">
    <name type="scientific">Lutibacter aestuarii</name>
    <dbReference type="NCBI Taxonomy" id="861111"/>
    <lineage>
        <taxon>Bacteria</taxon>
        <taxon>Pseudomonadati</taxon>
        <taxon>Bacteroidota</taxon>
        <taxon>Flavobacteriia</taxon>
        <taxon>Flavobacteriales</taxon>
        <taxon>Flavobacteriaceae</taxon>
        <taxon>Lutibacter</taxon>
    </lineage>
</organism>
<keyword evidence="1" id="KW-0489">Methyltransferase</keyword>
<keyword evidence="2" id="KW-1185">Reference proteome</keyword>
<dbReference type="GO" id="GO:0008168">
    <property type="term" value="F:methyltransferase activity"/>
    <property type="evidence" value="ECO:0007669"/>
    <property type="project" value="UniProtKB-KW"/>
</dbReference>
<dbReference type="InterPro" id="IPR029063">
    <property type="entry name" value="SAM-dependent_MTases_sf"/>
</dbReference>
<evidence type="ECO:0000313" key="1">
    <source>
        <dbReference type="EMBL" id="MFD0762109.1"/>
    </source>
</evidence>
<dbReference type="Proteomes" id="UP001597032">
    <property type="component" value="Unassembled WGS sequence"/>
</dbReference>
<accession>A0ABW2Z829</accession>
<keyword evidence="1" id="KW-0808">Transferase</keyword>
<dbReference type="EC" id="2.1.1.-" evidence="1"/>
<dbReference type="RefSeq" id="WP_386782350.1">
    <property type="nucleotide sequence ID" value="NZ_JBHTIC010000008.1"/>
</dbReference>
<dbReference type="Pfam" id="PF13578">
    <property type="entry name" value="Methyltransf_24"/>
    <property type="match status" value="1"/>
</dbReference>
<proteinExistence type="predicted"/>
<gene>
    <name evidence="1" type="ORF">ACFQZW_08450</name>
</gene>
<comment type="caution">
    <text evidence="1">The sequence shown here is derived from an EMBL/GenBank/DDBJ whole genome shotgun (WGS) entry which is preliminary data.</text>
</comment>
<protein>
    <submittedName>
        <fullName evidence="1">Class I SAM-dependent methyltransferase</fullName>
        <ecNumber evidence="1">2.1.1.-</ecNumber>
    </submittedName>
</protein>
<dbReference type="Gene3D" id="3.40.50.150">
    <property type="entry name" value="Vaccinia Virus protein VP39"/>
    <property type="match status" value="1"/>
</dbReference>
<sequence>MKELINIINNTTNRFQFWNEFLTSKELRVVAELGVYKGDFSKYILENENAIEKYFMLDPWRNLEDWNKPANTNNLEFEKFYQETMQKTNFASEKRIVLRGKTTEVIDKIEDKSLDFMYIDGDHTLKGITIDLNTSWNKIKKTGFIGGDDFCPSIWQHNESFEPTLIFPYAIYFAEAMNVKIFALPFNQFLIDKSQKGFEFINLSGKDYNKHNLLEQLKVNFNQPTKKSKYNFITRFFK</sequence>
<name>A0ABW2Z829_9FLAO</name>
<dbReference type="EMBL" id="JBHTIC010000008">
    <property type="protein sequence ID" value="MFD0762109.1"/>
    <property type="molecule type" value="Genomic_DNA"/>
</dbReference>
<evidence type="ECO:0000313" key="2">
    <source>
        <dbReference type="Proteomes" id="UP001597032"/>
    </source>
</evidence>
<dbReference type="GO" id="GO:0032259">
    <property type="term" value="P:methylation"/>
    <property type="evidence" value="ECO:0007669"/>
    <property type="project" value="UniProtKB-KW"/>
</dbReference>